<proteinExistence type="predicted"/>
<name>W6MN95_9ASCO</name>
<evidence type="ECO:0000313" key="1">
    <source>
        <dbReference type="EMBL" id="CDK28076.1"/>
    </source>
</evidence>
<protein>
    <submittedName>
        <fullName evidence="1">Uncharacterized protein</fullName>
    </submittedName>
</protein>
<dbReference type="EMBL" id="HG793129">
    <property type="protein sequence ID" value="CDK28076.1"/>
    <property type="molecule type" value="Genomic_DNA"/>
</dbReference>
<dbReference type="AlphaFoldDB" id="W6MN95"/>
<sequence>MFRPAFNTFRQSYRRYASITTDSHKNAIELYYKINKNPKLYEAMMKTSTLLLSKGFASNPVDLSLNQKLRLLNDTEIQDTLREFKQLLSDEKINIDLKVIGDFFQFFGDDIVYEIK</sequence>
<keyword evidence="2" id="KW-1185">Reference proteome</keyword>
<dbReference type="RefSeq" id="XP_022460067.1">
    <property type="nucleotide sequence ID" value="XM_022600753.1"/>
</dbReference>
<reference evidence="1" key="1">
    <citation type="submission" date="2013-12" db="EMBL/GenBank/DDBJ databases">
        <authorList>
            <person name="Genoscope - CEA"/>
        </authorList>
    </citation>
    <scope>NUCLEOTIDE SEQUENCE</scope>
    <source>
        <strain evidence="1">CBS 1993</strain>
    </source>
</reference>
<dbReference type="Proteomes" id="UP000019384">
    <property type="component" value="Unassembled WGS sequence"/>
</dbReference>
<gene>
    <name evidence="1" type="ORF">KUCA_T00004057001</name>
</gene>
<dbReference type="GeneID" id="34521455"/>
<organism evidence="1 2">
    <name type="scientific">Kuraishia capsulata CBS 1993</name>
    <dbReference type="NCBI Taxonomy" id="1382522"/>
    <lineage>
        <taxon>Eukaryota</taxon>
        <taxon>Fungi</taxon>
        <taxon>Dikarya</taxon>
        <taxon>Ascomycota</taxon>
        <taxon>Saccharomycotina</taxon>
        <taxon>Pichiomycetes</taxon>
        <taxon>Pichiales</taxon>
        <taxon>Pichiaceae</taxon>
        <taxon>Kuraishia</taxon>
    </lineage>
</organism>
<reference evidence="1" key="2">
    <citation type="submission" date="2014-02" db="EMBL/GenBank/DDBJ databases">
        <title>Complete DNA sequence of /Kuraishia capsulata/ illustrates novel genomic features among budding yeasts (/Saccharomycotina/).</title>
        <authorList>
            <person name="Morales L."/>
            <person name="Noel B."/>
            <person name="Porcel B."/>
            <person name="Marcet-Houben M."/>
            <person name="Hullo M-F."/>
            <person name="Sacerdot C."/>
            <person name="Tekaia F."/>
            <person name="Leh-Louis V."/>
            <person name="Despons L."/>
            <person name="Khanna V."/>
            <person name="Aury J-M."/>
            <person name="Barbe V."/>
            <person name="Couloux A."/>
            <person name="Labadie K."/>
            <person name="Pelletier E."/>
            <person name="Souciet J-L."/>
            <person name="Boekhout T."/>
            <person name="Gabaldon T."/>
            <person name="Wincker P."/>
            <person name="Dujon B."/>
        </authorList>
    </citation>
    <scope>NUCLEOTIDE SEQUENCE</scope>
    <source>
        <strain evidence="1">CBS 1993</strain>
    </source>
</reference>
<evidence type="ECO:0000313" key="2">
    <source>
        <dbReference type="Proteomes" id="UP000019384"/>
    </source>
</evidence>
<accession>W6MN95</accession>
<dbReference type="OrthoDB" id="10008801at2759"/>
<dbReference type="HOGENOM" id="CLU_2097238_0_0_1"/>